<dbReference type="InterPro" id="IPR013320">
    <property type="entry name" value="ConA-like_dom_sf"/>
</dbReference>
<gene>
    <name evidence="1" type="ORF">UFOVP1212_1</name>
</gene>
<dbReference type="Gene3D" id="2.60.120.200">
    <property type="match status" value="1"/>
</dbReference>
<sequence>FAPLPPAYFQLSDDPYYIRLFNQHATISEERVFQGASNVVGANPLRPKTSFLAFFNDISQDIPLGTTRYISSVLPAYVFDRPGTVYYDSNGTIYPAPTNKEVIQAAGKSTATPTPLLSKGYYDPYQRPAVRVNNIEFSFPETTYITEKPYTLEFTIRTTKANQVIAKGRWESYYANQWHTGTIGLYNGKLYGMATFQNIGQNEVIPHPLNSSVLLKAGLSNGYMLSDVRLDDGKWHHVIVQYGYEGDGRAQFWIDGELDKQIIDGYGTPGYNGRMNIRPYILGNSSIEANFQSDFETSVWSYDPAGFVSFGDAKLNYIAYTKSIPINVAPMLADSTITQDTVATGNRTRALMLYFWPEGANIATSSYARQVRGYNEGWGGAYDIPTLEGFSTNDYYRTPPEQWLEWDIFPVDVTGKYLSDVIKPEAYGGEENAVLQSPSVALSGEIYDPLKYERKINSRGYFRDDNDDFRYINLVKDIDLSKFDVIMFKNFPDDSIEQDAFSKNAEVDRYLSLTTRTLYEGFIKSVREAVDTGISLLVTNPQLAIDLEIVDRLEPLPYQEQSQDDPFVQEYERSLLPETAPNIDSTGNYPDSHYMSKIRLVTQVEGMTDYPVGIRTDKSYFQNDGLRDFTGTDLTWQRVEYRPNGIQVNDEFEVMVQETGTYPPRSAILWSAPFENVKAGTIVTAWQKQIRQGQTLVDNKFANYASSIIVKPGDVLAGKQCGGKIFVDLMHARLKDSPDYASIDLDKIYWIDIAEKVGAITASQATELRNSPETLDNKYPNQSLPEYTKRVYWTHNDGDYSVLGGEQVTLNKALNLGQVALAGKRAKNSSKGNNKVIDSAFGMFTGGGQLWFNIRYSYVMDTFALWTPTISSLGILWLSQRTSIPGQVTNHTAQTAVADIIHPNVVVDKIASINAQSMVAVGMITNAVGKAPTAASIAPLPMTANAILSGAARIFYAAPMIAIAKVPTNFQTVTYSVDEVIVYLNHVDPILYLREDIIK</sequence>
<feature type="non-terminal residue" evidence="1">
    <location>
        <position position="1"/>
    </location>
</feature>
<organism evidence="1">
    <name type="scientific">uncultured Caudovirales phage</name>
    <dbReference type="NCBI Taxonomy" id="2100421"/>
    <lineage>
        <taxon>Viruses</taxon>
        <taxon>Duplodnaviria</taxon>
        <taxon>Heunggongvirae</taxon>
        <taxon>Uroviricota</taxon>
        <taxon>Caudoviricetes</taxon>
        <taxon>Peduoviridae</taxon>
        <taxon>Maltschvirus</taxon>
        <taxon>Maltschvirus maltsch</taxon>
    </lineage>
</organism>
<proteinExistence type="predicted"/>
<name>A0A6J5R1H1_9CAUD</name>
<evidence type="ECO:0000313" key="1">
    <source>
        <dbReference type="EMBL" id="CAB4190960.1"/>
    </source>
</evidence>
<dbReference type="SUPFAM" id="SSF49899">
    <property type="entry name" value="Concanavalin A-like lectins/glucanases"/>
    <property type="match status" value="1"/>
</dbReference>
<dbReference type="EMBL" id="LR797168">
    <property type="protein sequence ID" value="CAB4190960.1"/>
    <property type="molecule type" value="Genomic_DNA"/>
</dbReference>
<protein>
    <recommendedName>
        <fullName evidence="2">Concanavalin A-like lectin/glucanases superfamily</fullName>
    </recommendedName>
</protein>
<evidence type="ECO:0008006" key="2">
    <source>
        <dbReference type="Google" id="ProtNLM"/>
    </source>
</evidence>
<reference evidence="1" key="1">
    <citation type="submission" date="2020-05" db="EMBL/GenBank/DDBJ databases">
        <authorList>
            <person name="Chiriac C."/>
            <person name="Salcher M."/>
            <person name="Ghai R."/>
            <person name="Kavagutti S V."/>
        </authorList>
    </citation>
    <scope>NUCLEOTIDE SEQUENCE</scope>
</reference>
<accession>A0A6J5R1H1</accession>